<dbReference type="GO" id="GO:0006506">
    <property type="term" value="P:GPI anchor biosynthetic process"/>
    <property type="evidence" value="ECO:0007669"/>
    <property type="project" value="TreeGrafter"/>
</dbReference>
<dbReference type="EMBL" id="KN786919">
    <property type="protein sequence ID" value="KIH43328.1"/>
    <property type="molecule type" value="Genomic_DNA"/>
</dbReference>
<dbReference type="GO" id="GO:0000506">
    <property type="term" value="C:glycosylphosphatidylinositol-N-acetylglucosaminyltransferase (GPI-GnT) complex"/>
    <property type="evidence" value="ECO:0007669"/>
    <property type="project" value="TreeGrafter"/>
</dbReference>
<dbReference type="Proteomes" id="UP000054047">
    <property type="component" value="Unassembled WGS sequence"/>
</dbReference>
<evidence type="ECO:0000313" key="3">
    <source>
        <dbReference type="Proteomes" id="UP000054047"/>
    </source>
</evidence>
<feature type="non-terminal residue" evidence="2">
    <location>
        <position position="132"/>
    </location>
</feature>
<keyword evidence="1" id="KW-0472">Membrane</keyword>
<name>A0A0C2BHU5_9BILA</name>
<evidence type="ECO:0000313" key="2">
    <source>
        <dbReference type="EMBL" id="KIH43328.1"/>
    </source>
</evidence>
<keyword evidence="1" id="KW-0812">Transmembrane</keyword>
<feature type="transmembrane region" description="Helical" evidence="1">
    <location>
        <begin position="104"/>
        <end position="125"/>
    </location>
</feature>
<keyword evidence="3" id="KW-1185">Reference proteome</keyword>
<keyword evidence="1" id="KW-1133">Transmembrane helix</keyword>
<dbReference type="OrthoDB" id="5861017at2759"/>
<reference evidence="2 3" key="1">
    <citation type="submission" date="2013-12" db="EMBL/GenBank/DDBJ databases">
        <title>Draft genome of the parsitic nematode Ancylostoma duodenale.</title>
        <authorList>
            <person name="Mitreva M."/>
        </authorList>
    </citation>
    <scope>NUCLEOTIDE SEQUENCE [LARGE SCALE GENOMIC DNA]</scope>
    <source>
        <strain evidence="2 3">Zhejiang</strain>
    </source>
</reference>
<evidence type="ECO:0000256" key="1">
    <source>
        <dbReference type="SAM" id="Phobius"/>
    </source>
</evidence>
<dbReference type="GO" id="GO:0017176">
    <property type="term" value="F:phosphatidylinositol N-acetylglucosaminyltransferase activity"/>
    <property type="evidence" value="ECO:0007669"/>
    <property type="project" value="TreeGrafter"/>
</dbReference>
<feature type="non-terminal residue" evidence="2">
    <location>
        <position position="1"/>
    </location>
</feature>
<protein>
    <submittedName>
        <fullName evidence="2">Uncharacterized protein</fullName>
    </submittedName>
</protein>
<dbReference type="PANTHER" id="PTHR45871:SF1">
    <property type="entry name" value="PHOSPHATIDYLINOSITOL N-ACETYLGLUCOSAMINYLTRANSFERASE SUBUNIT A"/>
    <property type="match status" value="1"/>
</dbReference>
<accession>A0A0C2BHU5</accession>
<sequence length="132" mass="15112">LHVVSTRVGGVPEVLPADFISLEEPVPELLVDSLSEAIRKRECRLLMDPVEKHEAVSNMYNWPDKWDRVLNVKIAKRTEVVYQGAMREPTPQWRRGLKRYADQGIGFGILYITVAVINMLFLTILEFFDPAS</sequence>
<dbReference type="AlphaFoldDB" id="A0A0C2BHU5"/>
<gene>
    <name evidence="2" type="ORF">ANCDUO_26669</name>
</gene>
<proteinExistence type="predicted"/>
<dbReference type="PANTHER" id="PTHR45871">
    <property type="entry name" value="N-ACETYLGLUCOSAMINYL-PHOSPHATIDYLINOSITOL BIOSYNTHETIC PROTEIN"/>
    <property type="match status" value="1"/>
</dbReference>
<organism evidence="2 3">
    <name type="scientific">Ancylostoma duodenale</name>
    <dbReference type="NCBI Taxonomy" id="51022"/>
    <lineage>
        <taxon>Eukaryota</taxon>
        <taxon>Metazoa</taxon>
        <taxon>Ecdysozoa</taxon>
        <taxon>Nematoda</taxon>
        <taxon>Chromadorea</taxon>
        <taxon>Rhabditida</taxon>
        <taxon>Rhabditina</taxon>
        <taxon>Rhabditomorpha</taxon>
        <taxon>Strongyloidea</taxon>
        <taxon>Ancylostomatidae</taxon>
        <taxon>Ancylostomatinae</taxon>
        <taxon>Ancylostoma</taxon>
    </lineage>
</organism>